<sequence>MDAKQEVIVPGDDIEHTRILFCELELPAAKRLVEELGRLPRFVVMGVPWYKGAAIDTKPFKLSAFICKTHKQQHAPFFVLVPVGGALGDGRDLGRQRRCGPTGNHLQSGEAGPH</sequence>
<dbReference type="EMBL" id="HBJA01076681">
    <property type="protein sequence ID" value="CAE0815737.1"/>
    <property type="molecule type" value="Transcribed_RNA"/>
</dbReference>
<evidence type="ECO:0000256" key="1">
    <source>
        <dbReference type="SAM" id="MobiDB-lite"/>
    </source>
</evidence>
<name>A0A7S4FUN5_9EUGL</name>
<organism evidence="2">
    <name type="scientific">Eutreptiella gymnastica</name>
    <dbReference type="NCBI Taxonomy" id="73025"/>
    <lineage>
        <taxon>Eukaryota</taxon>
        <taxon>Discoba</taxon>
        <taxon>Euglenozoa</taxon>
        <taxon>Euglenida</taxon>
        <taxon>Spirocuta</taxon>
        <taxon>Euglenophyceae</taxon>
        <taxon>Eutreptiales</taxon>
        <taxon>Eutreptiaceae</taxon>
        <taxon>Eutreptiella</taxon>
    </lineage>
</organism>
<dbReference type="AlphaFoldDB" id="A0A7S4FUN5"/>
<proteinExistence type="predicted"/>
<accession>A0A7S4FUN5</accession>
<feature type="region of interest" description="Disordered" evidence="1">
    <location>
        <begin position="92"/>
        <end position="114"/>
    </location>
</feature>
<protein>
    <submittedName>
        <fullName evidence="2">Uncharacterized protein</fullName>
    </submittedName>
</protein>
<reference evidence="2" key="1">
    <citation type="submission" date="2021-01" db="EMBL/GenBank/DDBJ databases">
        <authorList>
            <person name="Corre E."/>
            <person name="Pelletier E."/>
            <person name="Niang G."/>
            <person name="Scheremetjew M."/>
            <person name="Finn R."/>
            <person name="Kale V."/>
            <person name="Holt S."/>
            <person name="Cochrane G."/>
            <person name="Meng A."/>
            <person name="Brown T."/>
            <person name="Cohen L."/>
        </authorList>
    </citation>
    <scope>NUCLEOTIDE SEQUENCE</scope>
    <source>
        <strain evidence="2">CCMP1594</strain>
    </source>
</reference>
<evidence type="ECO:0000313" key="2">
    <source>
        <dbReference type="EMBL" id="CAE0815737.1"/>
    </source>
</evidence>
<gene>
    <name evidence="2" type="ORF">EGYM00163_LOCUS26895</name>
</gene>